<evidence type="ECO:0000313" key="3">
    <source>
        <dbReference type="EMBL" id="EAS03908.2"/>
    </source>
</evidence>
<dbReference type="GeneID" id="7823416"/>
<keyword evidence="4" id="KW-1185">Reference proteome</keyword>
<organism evidence="3 4">
    <name type="scientific">Tetrahymena thermophila (strain SB210)</name>
    <dbReference type="NCBI Taxonomy" id="312017"/>
    <lineage>
        <taxon>Eukaryota</taxon>
        <taxon>Sar</taxon>
        <taxon>Alveolata</taxon>
        <taxon>Ciliophora</taxon>
        <taxon>Intramacronucleata</taxon>
        <taxon>Oligohymenophorea</taxon>
        <taxon>Hymenostomatida</taxon>
        <taxon>Tetrahymenina</taxon>
        <taxon>Tetrahymenidae</taxon>
        <taxon>Tetrahymena</taxon>
    </lineage>
</organism>
<gene>
    <name evidence="3" type="ORF">TTHERM_00455470</name>
</gene>
<dbReference type="HOGENOM" id="CLU_901622_0_0_1"/>
<dbReference type="InParanoid" id="I7LX77"/>
<dbReference type="AlphaFoldDB" id="I7LX77"/>
<dbReference type="Proteomes" id="UP000009168">
    <property type="component" value="Unassembled WGS sequence"/>
</dbReference>
<evidence type="ECO:0000256" key="2">
    <source>
        <dbReference type="SAM" id="MobiDB-lite"/>
    </source>
</evidence>
<accession>I7LX77</accession>
<feature type="region of interest" description="Disordered" evidence="2">
    <location>
        <begin position="1"/>
        <end position="28"/>
    </location>
</feature>
<dbReference type="RefSeq" id="XP_001024153.2">
    <property type="nucleotide sequence ID" value="XM_001024153.3"/>
</dbReference>
<dbReference type="EMBL" id="GG662464">
    <property type="protein sequence ID" value="EAS03908.2"/>
    <property type="molecule type" value="Genomic_DNA"/>
</dbReference>
<sequence length="309" mass="36612">MNNDNIRSPRTPTLNNNQSPKVAKKNETKQDFKIKKFKRLFFRNYQESNEPGIVVFLLKPMKQEKLESLIFEIYQNVFKGIQKPSFLYFDSQKRVIKSKEIKPDSLVYFYIVESEIDQNNNLDIRQSDLYLQMNSTIEEQESNLDIFVMKETEYTDLLNGKQSLDTATLGYTSLQFQLEKSFQNVWDYLEDFSQVSHQRRIKLVETVDVLENKREEVNRVSQELQDLLEQYKESEAQVIQCFEQMGFDCEFILQAKTIQSRSRYQNNNKSILSSQQYEASINQDSYIQDTESIYDDNLLPSYPRKADEV</sequence>
<evidence type="ECO:0000256" key="1">
    <source>
        <dbReference type="SAM" id="Coils"/>
    </source>
</evidence>
<protein>
    <submittedName>
        <fullName evidence="3">Uncharacterized protein</fullName>
    </submittedName>
</protein>
<feature type="coiled-coil region" evidence="1">
    <location>
        <begin position="207"/>
        <end position="244"/>
    </location>
</feature>
<proteinExistence type="predicted"/>
<keyword evidence="1" id="KW-0175">Coiled coil</keyword>
<feature type="compositionally biased region" description="Polar residues" evidence="2">
    <location>
        <begin position="1"/>
        <end position="20"/>
    </location>
</feature>
<name>I7LX77_TETTS</name>
<evidence type="ECO:0000313" key="4">
    <source>
        <dbReference type="Proteomes" id="UP000009168"/>
    </source>
</evidence>
<reference evidence="4" key="1">
    <citation type="journal article" date="2006" name="PLoS Biol.">
        <title>Macronuclear genome sequence of the ciliate Tetrahymena thermophila, a model eukaryote.</title>
        <authorList>
            <person name="Eisen J.A."/>
            <person name="Coyne R.S."/>
            <person name="Wu M."/>
            <person name="Wu D."/>
            <person name="Thiagarajan M."/>
            <person name="Wortman J.R."/>
            <person name="Badger J.H."/>
            <person name="Ren Q."/>
            <person name="Amedeo P."/>
            <person name="Jones K.M."/>
            <person name="Tallon L.J."/>
            <person name="Delcher A.L."/>
            <person name="Salzberg S.L."/>
            <person name="Silva J.C."/>
            <person name="Haas B.J."/>
            <person name="Majoros W.H."/>
            <person name="Farzad M."/>
            <person name="Carlton J.M."/>
            <person name="Smith R.K. Jr."/>
            <person name="Garg J."/>
            <person name="Pearlman R.E."/>
            <person name="Karrer K.M."/>
            <person name="Sun L."/>
            <person name="Manning G."/>
            <person name="Elde N.C."/>
            <person name="Turkewitz A.P."/>
            <person name="Asai D.J."/>
            <person name="Wilkes D.E."/>
            <person name="Wang Y."/>
            <person name="Cai H."/>
            <person name="Collins K."/>
            <person name="Stewart B.A."/>
            <person name="Lee S.R."/>
            <person name="Wilamowska K."/>
            <person name="Weinberg Z."/>
            <person name="Ruzzo W.L."/>
            <person name="Wloga D."/>
            <person name="Gaertig J."/>
            <person name="Frankel J."/>
            <person name="Tsao C.-C."/>
            <person name="Gorovsky M.A."/>
            <person name="Keeling P.J."/>
            <person name="Waller R.F."/>
            <person name="Patron N.J."/>
            <person name="Cherry J.M."/>
            <person name="Stover N.A."/>
            <person name="Krieger C.J."/>
            <person name="del Toro C."/>
            <person name="Ryder H.F."/>
            <person name="Williamson S.C."/>
            <person name="Barbeau R.A."/>
            <person name="Hamilton E.P."/>
            <person name="Orias E."/>
        </authorList>
    </citation>
    <scope>NUCLEOTIDE SEQUENCE [LARGE SCALE GENOMIC DNA]</scope>
    <source>
        <strain evidence="4">SB210</strain>
    </source>
</reference>
<dbReference type="KEGG" id="tet:TTHERM_00455470"/>